<dbReference type="EMBL" id="BARU01026178">
    <property type="protein sequence ID" value="GAH74800.1"/>
    <property type="molecule type" value="Genomic_DNA"/>
</dbReference>
<sequence length="68" mass="8489">MKIPRSTFYYQDKEKPFNQLKAEANLQDRIEKICLNWPRYGYRRVTKQLYREGWKVNHKRVLKNDTRK</sequence>
<dbReference type="Pfam" id="PF13276">
    <property type="entry name" value="HTH_21"/>
    <property type="match status" value="1"/>
</dbReference>
<comment type="caution">
    <text evidence="2">The sequence shown here is derived from an EMBL/GenBank/DDBJ whole genome shotgun (WGS) entry which is preliminary data.</text>
</comment>
<dbReference type="AlphaFoldDB" id="X1IZW5"/>
<feature type="domain" description="HTH-like" evidence="1">
    <location>
        <begin position="24"/>
        <end position="62"/>
    </location>
</feature>
<evidence type="ECO:0000313" key="2">
    <source>
        <dbReference type="EMBL" id="GAH74800.1"/>
    </source>
</evidence>
<proteinExistence type="predicted"/>
<accession>X1IZW5</accession>
<name>X1IZW5_9ZZZZ</name>
<organism evidence="2">
    <name type="scientific">marine sediment metagenome</name>
    <dbReference type="NCBI Taxonomy" id="412755"/>
    <lineage>
        <taxon>unclassified sequences</taxon>
        <taxon>metagenomes</taxon>
        <taxon>ecological metagenomes</taxon>
    </lineage>
</organism>
<reference evidence="2" key="1">
    <citation type="journal article" date="2014" name="Front. Microbiol.">
        <title>High frequency of phylogenetically diverse reductive dehalogenase-homologous genes in deep subseafloor sedimentary metagenomes.</title>
        <authorList>
            <person name="Kawai M."/>
            <person name="Futagami T."/>
            <person name="Toyoda A."/>
            <person name="Takaki Y."/>
            <person name="Nishi S."/>
            <person name="Hori S."/>
            <person name="Arai W."/>
            <person name="Tsubouchi T."/>
            <person name="Morono Y."/>
            <person name="Uchiyama I."/>
            <person name="Ito T."/>
            <person name="Fujiyama A."/>
            <person name="Inagaki F."/>
            <person name="Takami H."/>
        </authorList>
    </citation>
    <scope>NUCLEOTIDE SEQUENCE</scope>
    <source>
        <strain evidence="2">Expedition CK06-06</strain>
    </source>
</reference>
<protein>
    <recommendedName>
        <fullName evidence="1">HTH-like domain-containing protein</fullName>
    </recommendedName>
</protein>
<gene>
    <name evidence="2" type="ORF">S03H2_42091</name>
</gene>
<dbReference type="InterPro" id="IPR025948">
    <property type="entry name" value="HTH-like_dom"/>
</dbReference>
<evidence type="ECO:0000259" key="1">
    <source>
        <dbReference type="Pfam" id="PF13276"/>
    </source>
</evidence>